<organism evidence="5 6">
    <name type="scientific">Streptomyces pactum</name>
    <dbReference type="NCBI Taxonomy" id="68249"/>
    <lineage>
        <taxon>Bacteria</taxon>
        <taxon>Bacillati</taxon>
        <taxon>Actinomycetota</taxon>
        <taxon>Actinomycetes</taxon>
        <taxon>Kitasatosporales</taxon>
        <taxon>Streptomycetaceae</taxon>
        <taxon>Streptomyces</taxon>
    </lineage>
</organism>
<keyword evidence="2" id="KW-0238">DNA-binding</keyword>
<dbReference type="EMBL" id="JACYXC010000001">
    <property type="protein sequence ID" value="MBH5333779.1"/>
    <property type="molecule type" value="Genomic_DNA"/>
</dbReference>
<proteinExistence type="predicted"/>
<keyword evidence="1" id="KW-0805">Transcription regulation</keyword>
<dbReference type="RefSeq" id="WP_197987551.1">
    <property type="nucleotide sequence ID" value="NZ_JACYXC010000001.1"/>
</dbReference>
<sequence>MASGTDRRLAEATAVSVTGLETDRALLGRTSTAERVADILRDRITEGFFPPGTRLSEDSIKGALGVSRNTLREAFRLLTHERLLVHELNRGVFVRVVTMADLADIYRVRELVERAAVRSLGEPPYPLEAVEAAVIAGERAARDREWQELSTANIRFHQAIVALAGSPRTDELMRGVLAELRLVFHVMADPRRFHAPYLTRNRQILEALQDGEKAQAEELLASYLDDSRRQLSGAYAERLPQG</sequence>
<keyword evidence="6" id="KW-1185">Reference proteome</keyword>
<evidence type="ECO:0000259" key="4">
    <source>
        <dbReference type="PROSITE" id="PS50949"/>
    </source>
</evidence>
<evidence type="ECO:0000256" key="2">
    <source>
        <dbReference type="ARBA" id="ARBA00023125"/>
    </source>
</evidence>
<dbReference type="Gene3D" id="1.10.10.10">
    <property type="entry name" value="Winged helix-like DNA-binding domain superfamily/Winged helix DNA-binding domain"/>
    <property type="match status" value="1"/>
</dbReference>
<reference evidence="5 6" key="1">
    <citation type="submission" date="2020-09" db="EMBL/GenBank/DDBJ databases">
        <title>Biosynthesis of the nuclear factor of activated T cells inhibitor NFAT-133 and its congeners in Streptomyces pactum.</title>
        <authorList>
            <person name="Zhou W."/>
            <person name="Posri P."/>
            <person name="Abugrain M.E."/>
            <person name="Weisberg A.J."/>
            <person name="Chang J.H."/>
            <person name="Mahmud T."/>
        </authorList>
    </citation>
    <scope>NUCLEOTIDE SEQUENCE [LARGE SCALE GENOMIC DNA]</scope>
    <source>
        <strain evidence="5 6">ATCC 27456</strain>
    </source>
</reference>
<dbReference type="InterPro" id="IPR008920">
    <property type="entry name" value="TF_FadR/GntR_C"/>
</dbReference>
<keyword evidence="3" id="KW-0804">Transcription</keyword>
<dbReference type="SUPFAM" id="SSF48008">
    <property type="entry name" value="GntR ligand-binding domain-like"/>
    <property type="match status" value="1"/>
</dbReference>
<dbReference type="Pfam" id="PF07729">
    <property type="entry name" value="FCD"/>
    <property type="match status" value="1"/>
</dbReference>
<gene>
    <name evidence="5" type="ORF">IHE55_02750</name>
</gene>
<accession>A0ABS0NF16</accession>
<dbReference type="InterPro" id="IPR000524">
    <property type="entry name" value="Tscrpt_reg_HTH_GntR"/>
</dbReference>
<feature type="domain" description="HTH gntR-type" evidence="4">
    <location>
        <begin position="30"/>
        <end position="97"/>
    </location>
</feature>
<dbReference type="InterPro" id="IPR011711">
    <property type="entry name" value="GntR_C"/>
</dbReference>
<dbReference type="PROSITE" id="PS50949">
    <property type="entry name" value="HTH_GNTR"/>
    <property type="match status" value="1"/>
</dbReference>
<evidence type="ECO:0000256" key="3">
    <source>
        <dbReference type="ARBA" id="ARBA00023163"/>
    </source>
</evidence>
<name>A0ABS0NF16_9ACTN</name>
<dbReference type="Gene3D" id="1.20.120.530">
    <property type="entry name" value="GntR ligand-binding domain-like"/>
    <property type="match status" value="1"/>
</dbReference>
<dbReference type="SMART" id="SM00895">
    <property type="entry name" value="FCD"/>
    <property type="match status" value="1"/>
</dbReference>
<protein>
    <submittedName>
        <fullName evidence="5">GntR family transcriptional regulator</fullName>
    </submittedName>
</protein>
<dbReference type="Proteomes" id="UP000807371">
    <property type="component" value="Unassembled WGS sequence"/>
</dbReference>
<dbReference type="PANTHER" id="PTHR43537:SF45">
    <property type="entry name" value="GNTR FAMILY REGULATORY PROTEIN"/>
    <property type="match status" value="1"/>
</dbReference>
<dbReference type="Pfam" id="PF00392">
    <property type="entry name" value="GntR"/>
    <property type="match status" value="1"/>
</dbReference>
<dbReference type="InterPro" id="IPR036388">
    <property type="entry name" value="WH-like_DNA-bd_sf"/>
</dbReference>
<evidence type="ECO:0000313" key="6">
    <source>
        <dbReference type="Proteomes" id="UP000807371"/>
    </source>
</evidence>
<evidence type="ECO:0000313" key="5">
    <source>
        <dbReference type="EMBL" id="MBH5333779.1"/>
    </source>
</evidence>
<evidence type="ECO:0000256" key="1">
    <source>
        <dbReference type="ARBA" id="ARBA00023015"/>
    </source>
</evidence>
<dbReference type="CDD" id="cd07377">
    <property type="entry name" value="WHTH_GntR"/>
    <property type="match status" value="1"/>
</dbReference>
<dbReference type="InterPro" id="IPR036390">
    <property type="entry name" value="WH_DNA-bd_sf"/>
</dbReference>
<dbReference type="SUPFAM" id="SSF46785">
    <property type="entry name" value="Winged helix' DNA-binding domain"/>
    <property type="match status" value="1"/>
</dbReference>
<comment type="caution">
    <text evidence="5">The sequence shown here is derived from an EMBL/GenBank/DDBJ whole genome shotgun (WGS) entry which is preliminary data.</text>
</comment>
<dbReference type="SMART" id="SM00345">
    <property type="entry name" value="HTH_GNTR"/>
    <property type="match status" value="1"/>
</dbReference>
<dbReference type="PANTHER" id="PTHR43537">
    <property type="entry name" value="TRANSCRIPTIONAL REGULATOR, GNTR FAMILY"/>
    <property type="match status" value="1"/>
</dbReference>